<comment type="caution">
    <text evidence="2">The sequence shown here is derived from an EMBL/GenBank/DDBJ whole genome shotgun (WGS) entry which is preliminary data.</text>
</comment>
<dbReference type="EMBL" id="PDPS01000022">
    <property type="protein sequence ID" value="PID58505.1"/>
    <property type="molecule type" value="Genomic_DNA"/>
</dbReference>
<accession>A0A2G6E8W6</accession>
<dbReference type="PANTHER" id="PTHR24220">
    <property type="entry name" value="IMPORT ATP-BINDING PROTEIN"/>
    <property type="match status" value="1"/>
</dbReference>
<dbReference type="InterPro" id="IPR003439">
    <property type="entry name" value="ABC_transporter-like_ATP-bd"/>
</dbReference>
<dbReference type="GO" id="GO:0016887">
    <property type="term" value="F:ATP hydrolysis activity"/>
    <property type="evidence" value="ECO:0007669"/>
    <property type="project" value="InterPro"/>
</dbReference>
<dbReference type="Proteomes" id="UP000229740">
    <property type="component" value="Unassembled WGS sequence"/>
</dbReference>
<protein>
    <submittedName>
        <fullName evidence="2">ABC transporter ATP-binding protein</fullName>
    </submittedName>
</protein>
<dbReference type="InterPro" id="IPR027417">
    <property type="entry name" value="P-loop_NTPase"/>
</dbReference>
<dbReference type="InterPro" id="IPR015854">
    <property type="entry name" value="ABC_transpr_LolD-like"/>
</dbReference>
<dbReference type="Gene3D" id="3.40.50.300">
    <property type="entry name" value="P-loop containing nucleotide triphosphate hydrolases"/>
    <property type="match status" value="1"/>
</dbReference>
<organism evidence="2 3">
    <name type="scientific">candidate division KSB3 bacterium</name>
    <dbReference type="NCBI Taxonomy" id="2044937"/>
    <lineage>
        <taxon>Bacteria</taxon>
        <taxon>candidate division KSB3</taxon>
    </lineage>
</organism>
<sequence>MLRCTVENISLERNHDFKLCIPSLEVCTKGHNAITKLPLMGKSGAGKSTLLNLMAAVEWPDTGGISWEFPDRDAPITWSKNGPSPAQVRLLRRRYFGFAFQDSTLLTHMSVRENLSYPLILNGLPPCQAYEAAWNALDRVLLDDERSYKNELFRQFPSKLSGGQRQRTALVQAMIHNPCVLFADEPTGSLDRATRKQVMQSLYNWVDDQRYCGKRLLLWVTHHENDPCDAGAQWILKVDSGSHTLLPFNCHETQ</sequence>
<dbReference type="Pfam" id="PF00005">
    <property type="entry name" value="ABC_tran"/>
    <property type="match status" value="1"/>
</dbReference>
<keyword evidence="2" id="KW-0067">ATP-binding</keyword>
<name>A0A2G6E8W6_9BACT</name>
<dbReference type="GO" id="GO:0022857">
    <property type="term" value="F:transmembrane transporter activity"/>
    <property type="evidence" value="ECO:0007669"/>
    <property type="project" value="TreeGrafter"/>
</dbReference>
<gene>
    <name evidence="2" type="ORF">CSB45_02880</name>
</gene>
<dbReference type="GO" id="GO:0005524">
    <property type="term" value="F:ATP binding"/>
    <property type="evidence" value="ECO:0007669"/>
    <property type="project" value="UniProtKB-KW"/>
</dbReference>
<proteinExistence type="predicted"/>
<dbReference type="PROSITE" id="PS50893">
    <property type="entry name" value="ABC_TRANSPORTER_2"/>
    <property type="match status" value="1"/>
</dbReference>
<evidence type="ECO:0000259" key="1">
    <source>
        <dbReference type="PROSITE" id="PS50893"/>
    </source>
</evidence>
<keyword evidence="2" id="KW-0547">Nucleotide-binding</keyword>
<reference evidence="2 3" key="1">
    <citation type="submission" date="2017-10" db="EMBL/GenBank/DDBJ databases">
        <title>Novel microbial diversity and functional potential in the marine mammal oral microbiome.</title>
        <authorList>
            <person name="Dudek N.K."/>
            <person name="Sun C.L."/>
            <person name="Burstein D."/>
            <person name="Kantor R.S."/>
            <person name="Aliaga Goltsman D.S."/>
            <person name="Bik E.M."/>
            <person name="Thomas B.C."/>
            <person name="Banfield J.F."/>
            <person name="Relman D.A."/>
        </authorList>
    </citation>
    <scope>NUCLEOTIDE SEQUENCE [LARGE SCALE GENOMIC DNA]</scope>
    <source>
        <strain evidence="2">DOLZORAL124_49_17</strain>
    </source>
</reference>
<feature type="domain" description="ABC transporter" evidence="1">
    <location>
        <begin position="6"/>
        <end position="249"/>
    </location>
</feature>
<dbReference type="AlphaFoldDB" id="A0A2G6E8W6"/>
<evidence type="ECO:0000313" key="2">
    <source>
        <dbReference type="EMBL" id="PID58505.1"/>
    </source>
</evidence>
<dbReference type="SUPFAM" id="SSF52540">
    <property type="entry name" value="P-loop containing nucleoside triphosphate hydrolases"/>
    <property type="match status" value="1"/>
</dbReference>
<evidence type="ECO:0000313" key="3">
    <source>
        <dbReference type="Proteomes" id="UP000229740"/>
    </source>
</evidence>
<dbReference type="GO" id="GO:0005886">
    <property type="term" value="C:plasma membrane"/>
    <property type="evidence" value="ECO:0007669"/>
    <property type="project" value="TreeGrafter"/>
</dbReference>